<dbReference type="EMBL" id="JBBBZM010000090">
    <property type="protein sequence ID" value="KAL0634576.1"/>
    <property type="molecule type" value="Genomic_DNA"/>
</dbReference>
<dbReference type="Pfam" id="PF25324">
    <property type="entry name" value="DUF7881"/>
    <property type="match status" value="1"/>
</dbReference>
<keyword evidence="4" id="KW-1185">Reference proteome</keyword>
<gene>
    <name evidence="3" type="ORF">Q9L58_006462</name>
</gene>
<evidence type="ECO:0000259" key="2">
    <source>
        <dbReference type="Pfam" id="PF25324"/>
    </source>
</evidence>
<name>A0ABR3GFG1_9PEZI</name>
<evidence type="ECO:0008006" key="5">
    <source>
        <dbReference type="Google" id="ProtNLM"/>
    </source>
</evidence>
<reference evidence="3 4" key="1">
    <citation type="submission" date="2024-02" db="EMBL/GenBank/DDBJ databases">
        <title>Discinaceae phylogenomics.</title>
        <authorList>
            <person name="Dirks A.C."/>
            <person name="James T.Y."/>
        </authorList>
    </citation>
    <scope>NUCLEOTIDE SEQUENCE [LARGE SCALE GENOMIC DNA]</scope>
    <source>
        <strain evidence="3 4">ACD0624</strain>
    </source>
</reference>
<dbReference type="InterPro" id="IPR003615">
    <property type="entry name" value="HNH_nuc"/>
</dbReference>
<proteinExistence type="predicted"/>
<dbReference type="Proteomes" id="UP001447188">
    <property type="component" value="Unassembled WGS sequence"/>
</dbReference>
<evidence type="ECO:0000313" key="4">
    <source>
        <dbReference type="Proteomes" id="UP001447188"/>
    </source>
</evidence>
<protein>
    <recommendedName>
        <fullName evidence="5">HNH nuclease domain-containing protein</fullName>
    </recommendedName>
</protein>
<sequence length="287" mass="32376">MARAISRTVHFYDHSSPDSSIGGLVLNPSFTQANFLTCLDILIIAPATYEVRRRGSGQTVARIDSRLEPGEYDIMCPEAIVANDEIFLQRTTSYHVTGRDERFRRAVRDRDGKCVITGVVNRSAYRGDWSAFEAAHVFPLAFETWWLDNGYSRWITDIEEMGGGSGINSRQNGMLLKADVHKLFDNYLVAINPDDGYKVTSFDDDSLSLDGRVLDLCCRGNISGVRNQSLRWHFRQCVIANMRGAGEPIFENDFPPGTDMVREIVSGPRAGERMEFELFTRLVMTEN</sequence>
<evidence type="ECO:0000259" key="1">
    <source>
        <dbReference type="Pfam" id="PF13391"/>
    </source>
</evidence>
<evidence type="ECO:0000313" key="3">
    <source>
        <dbReference type="EMBL" id="KAL0634576.1"/>
    </source>
</evidence>
<organism evidence="3 4">
    <name type="scientific">Discina gigas</name>
    <dbReference type="NCBI Taxonomy" id="1032678"/>
    <lineage>
        <taxon>Eukaryota</taxon>
        <taxon>Fungi</taxon>
        <taxon>Dikarya</taxon>
        <taxon>Ascomycota</taxon>
        <taxon>Pezizomycotina</taxon>
        <taxon>Pezizomycetes</taxon>
        <taxon>Pezizales</taxon>
        <taxon>Discinaceae</taxon>
        <taxon>Discina</taxon>
    </lineage>
</organism>
<comment type="caution">
    <text evidence="3">The sequence shown here is derived from an EMBL/GenBank/DDBJ whole genome shotgun (WGS) entry which is preliminary data.</text>
</comment>
<dbReference type="InterPro" id="IPR057203">
    <property type="entry name" value="DUF7881"/>
</dbReference>
<feature type="domain" description="HNH nuclease" evidence="1">
    <location>
        <begin position="114"/>
        <end position="192"/>
    </location>
</feature>
<accession>A0ABR3GFG1</accession>
<feature type="domain" description="DUF7881" evidence="2">
    <location>
        <begin position="7"/>
        <end position="79"/>
    </location>
</feature>
<dbReference type="Pfam" id="PF13391">
    <property type="entry name" value="HNH_2"/>
    <property type="match status" value="1"/>
</dbReference>